<protein>
    <recommendedName>
        <fullName evidence="7">Orotidine 5'-phosphate decarboxylase</fullName>
        <ecNumber evidence="7">4.1.1.23</ecNumber>
    </recommendedName>
    <alternativeName>
        <fullName evidence="7">OMP decarboxylase</fullName>
        <shortName evidence="7">OMPDCase</shortName>
        <shortName evidence="7">OMPdecase</shortName>
    </alternativeName>
</protein>
<dbReference type="InterPro" id="IPR011060">
    <property type="entry name" value="RibuloseP-bd_barrel"/>
</dbReference>
<dbReference type="CDD" id="cd04725">
    <property type="entry name" value="OMP_decarboxylase_like"/>
    <property type="match status" value="1"/>
</dbReference>
<dbReference type="CDD" id="cd04301">
    <property type="entry name" value="NAT_SF"/>
    <property type="match status" value="1"/>
</dbReference>
<comment type="caution">
    <text evidence="10">The sequence shown here is derived from an EMBL/GenBank/DDBJ whole genome shotgun (WGS) entry which is preliminary data.</text>
</comment>
<feature type="binding site" evidence="7">
    <location>
        <position position="188"/>
    </location>
    <ligand>
        <name>substrate</name>
    </ligand>
</feature>
<feature type="binding site" evidence="7">
    <location>
        <position position="208"/>
    </location>
    <ligand>
        <name>substrate</name>
    </ligand>
</feature>
<feature type="binding site" evidence="7">
    <location>
        <position position="118"/>
    </location>
    <ligand>
        <name>substrate</name>
    </ligand>
</feature>
<feature type="binding site" evidence="7">
    <location>
        <position position="13"/>
    </location>
    <ligand>
        <name>substrate</name>
    </ligand>
</feature>
<dbReference type="InterPro" id="IPR047596">
    <property type="entry name" value="OMPdecase_bac"/>
</dbReference>
<dbReference type="EC" id="4.1.1.23" evidence="7"/>
<dbReference type="SUPFAM" id="SSF55729">
    <property type="entry name" value="Acyl-CoA N-acyltransferases (Nat)"/>
    <property type="match status" value="1"/>
</dbReference>
<comment type="catalytic activity">
    <reaction evidence="6 7 8">
        <text>orotidine 5'-phosphate + H(+) = UMP + CO2</text>
        <dbReference type="Rhea" id="RHEA:11596"/>
        <dbReference type="ChEBI" id="CHEBI:15378"/>
        <dbReference type="ChEBI" id="CHEBI:16526"/>
        <dbReference type="ChEBI" id="CHEBI:57538"/>
        <dbReference type="ChEBI" id="CHEBI:57865"/>
        <dbReference type="EC" id="4.1.1.23"/>
    </reaction>
</comment>
<keyword evidence="4 7" id="KW-0665">Pyrimidine biosynthesis</keyword>
<feature type="binding site" evidence="7">
    <location>
        <position position="35"/>
    </location>
    <ligand>
        <name>substrate</name>
    </ligand>
</feature>
<reference evidence="10" key="1">
    <citation type="journal article" date="2014" name="Int. J. Syst. Evol. Microbiol.">
        <title>Complete genome of a new Firmicutes species belonging to the dominant human colonic microbiota ('Ruminococcus bicirculans') reveals two chromosomes and a selective capacity to utilize plant glucans.</title>
        <authorList>
            <consortium name="NISC Comparative Sequencing Program"/>
            <person name="Wegmann U."/>
            <person name="Louis P."/>
            <person name="Goesmann A."/>
            <person name="Henrissat B."/>
            <person name="Duncan S.H."/>
            <person name="Flint H.J."/>
        </authorList>
    </citation>
    <scope>NUCLEOTIDE SEQUENCE</scope>
    <source>
        <strain evidence="10">NBRC 107169</strain>
    </source>
</reference>
<dbReference type="PROSITE" id="PS00156">
    <property type="entry name" value="OMPDECASE"/>
    <property type="match status" value="1"/>
</dbReference>
<feature type="binding site" evidence="7">
    <location>
        <position position="209"/>
    </location>
    <ligand>
        <name>substrate</name>
    </ligand>
</feature>
<keyword evidence="11" id="KW-1185">Reference proteome</keyword>
<evidence type="ECO:0000259" key="9">
    <source>
        <dbReference type="PROSITE" id="PS51186"/>
    </source>
</evidence>
<feature type="binding site" evidence="7">
    <location>
        <position position="179"/>
    </location>
    <ligand>
        <name>substrate</name>
    </ligand>
</feature>
<proteinExistence type="inferred from homology"/>
<dbReference type="PANTHER" id="PTHR32119">
    <property type="entry name" value="OROTIDINE 5'-PHOSPHATE DECARBOXYLASE"/>
    <property type="match status" value="1"/>
</dbReference>
<dbReference type="InterPro" id="IPR000182">
    <property type="entry name" value="GNAT_dom"/>
</dbReference>
<evidence type="ECO:0000256" key="2">
    <source>
        <dbReference type="ARBA" id="ARBA00004861"/>
    </source>
</evidence>
<dbReference type="EMBL" id="BSNI01000002">
    <property type="protein sequence ID" value="GLQ16880.1"/>
    <property type="molecule type" value="Genomic_DNA"/>
</dbReference>
<dbReference type="SMART" id="SM00934">
    <property type="entry name" value="OMPdecase"/>
    <property type="match status" value="1"/>
</dbReference>
<feature type="domain" description="N-acetyltransferase" evidence="9">
    <location>
        <begin position="236"/>
        <end position="387"/>
    </location>
</feature>
<dbReference type="Pfam" id="PF13508">
    <property type="entry name" value="Acetyltransf_7"/>
    <property type="match status" value="1"/>
</dbReference>
<dbReference type="Gene3D" id="3.40.630.30">
    <property type="match status" value="1"/>
</dbReference>
<dbReference type="InterPro" id="IPR014732">
    <property type="entry name" value="OMPdecase"/>
</dbReference>
<comment type="pathway">
    <text evidence="2 7 8">Pyrimidine metabolism; UMP biosynthesis via de novo pathway; UMP from orotate: step 2/2.</text>
</comment>
<gene>
    <name evidence="7" type="primary">pyrF</name>
    <name evidence="10" type="ORF">GCM10007879_11290</name>
</gene>
<evidence type="ECO:0000256" key="6">
    <source>
        <dbReference type="ARBA" id="ARBA00049157"/>
    </source>
</evidence>
<dbReference type="InterPro" id="IPR013785">
    <property type="entry name" value="Aldolase_TIM"/>
</dbReference>
<evidence type="ECO:0000256" key="7">
    <source>
        <dbReference type="HAMAP-Rule" id="MF_01200"/>
    </source>
</evidence>
<dbReference type="InterPro" id="IPR001754">
    <property type="entry name" value="OMPdeCOase_dom"/>
</dbReference>
<dbReference type="PANTHER" id="PTHR32119:SF2">
    <property type="entry name" value="OROTIDINE 5'-PHOSPHATE DECARBOXYLASE"/>
    <property type="match status" value="1"/>
</dbReference>
<evidence type="ECO:0000256" key="5">
    <source>
        <dbReference type="ARBA" id="ARBA00023239"/>
    </source>
</evidence>
<dbReference type="PROSITE" id="PS51186">
    <property type="entry name" value="GNAT"/>
    <property type="match status" value="1"/>
</dbReference>
<keyword evidence="5 7" id="KW-0456">Lyase</keyword>
<name>A0ABQ5URB4_9HYPH</name>
<feature type="binding site" evidence="7">
    <location>
        <begin position="63"/>
        <end position="72"/>
    </location>
    <ligand>
        <name>substrate</name>
    </ligand>
</feature>
<dbReference type="Proteomes" id="UP001161405">
    <property type="component" value="Unassembled WGS sequence"/>
</dbReference>
<sequence>MTNATPQLITALDVSTRKEAEALVEKIDDNGVFFKIGYQLIYGDDGLGLAKALKAAGKKVFCDVKLLDIPNTVEKGVAGLVDIGADIVTIHAEPHCMTAAKRAAEGSSTKLMGVTVMTSLDDDDLKASGYAYGVRDLVERRAKQAAGIGIDGVICSAHEIELVKQASGGKLMAVTPGIRPAGSATDDQKRILTPSQAIEIGADHLVVGRPIYRADDPYAAASAVNDEIFAANQNITSFRAADATDAEALSAIEDNAAIVFRQLGGRFADIDFSAMTPQFYIDAIGQNQIIWLVELRGEPVGFLRAKPVDNILYCAEMSVLKHHHGKGLGEKLINHFVNFAKAEGFSGVAGITYKNVPWNGPYYLRLGFSYLDDAHIGEELRAIKTSEIENALSHAGERVVFGQRF</sequence>
<dbReference type="NCBIfam" id="TIGR01740">
    <property type="entry name" value="pyrF"/>
    <property type="match status" value="1"/>
</dbReference>
<comment type="similarity">
    <text evidence="7">Belongs to the OMP decarboxylase family. Type 1 subfamily.</text>
</comment>
<organism evidence="10 11">
    <name type="scientific">Maritalea porphyrae</name>
    <dbReference type="NCBI Taxonomy" id="880732"/>
    <lineage>
        <taxon>Bacteria</taxon>
        <taxon>Pseudomonadati</taxon>
        <taxon>Pseudomonadota</taxon>
        <taxon>Alphaproteobacteria</taxon>
        <taxon>Hyphomicrobiales</taxon>
        <taxon>Devosiaceae</taxon>
        <taxon>Maritalea</taxon>
    </lineage>
</organism>
<feature type="active site" description="Proton donor" evidence="7">
    <location>
        <position position="65"/>
    </location>
</feature>
<evidence type="ECO:0000313" key="11">
    <source>
        <dbReference type="Proteomes" id="UP001161405"/>
    </source>
</evidence>
<dbReference type="HAMAP" id="MF_01200_B">
    <property type="entry name" value="OMPdecase_type1_B"/>
    <property type="match status" value="1"/>
</dbReference>
<comment type="subunit">
    <text evidence="7">Homodimer.</text>
</comment>
<keyword evidence="3 7" id="KW-0210">Decarboxylase</keyword>
<reference evidence="10" key="2">
    <citation type="submission" date="2023-01" db="EMBL/GenBank/DDBJ databases">
        <title>Draft genome sequence of Maritalea porphyrae strain NBRC 107169.</title>
        <authorList>
            <person name="Sun Q."/>
            <person name="Mori K."/>
        </authorList>
    </citation>
    <scope>NUCLEOTIDE SEQUENCE</scope>
    <source>
        <strain evidence="10">NBRC 107169</strain>
    </source>
</reference>
<evidence type="ECO:0000256" key="8">
    <source>
        <dbReference type="RuleBase" id="RU000512"/>
    </source>
</evidence>
<dbReference type="SUPFAM" id="SSF51366">
    <property type="entry name" value="Ribulose-phoshate binding barrel"/>
    <property type="match status" value="1"/>
</dbReference>
<accession>A0ABQ5URB4</accession>
<dbReference type="InterPro" id="IPR018089">
    <property type="entry name" value="OMPdecase_AS"/>
</dbReference>
<dbReference type="NCBIfam" id="NF001273">
    <property type="entry name" value="PRK00230.1"/>
    <property type="match status" value="1"/>
</dbReference>
<evidence type="ECO:0000256" key="4">
    <source>
        <dbReference type="ARBA" id="ARBA00022975"/>
    </source>
</evidence>
<comment type="function">
    <text evidence="1 7">Catalyzes the decarboxylation of orotidine 5'-monophosphate (OMP) to uridine 5'-monophosphate (UMP).</text>
</comment>
<dbReference type="Pfam" id="PF00215">
    <property type="entry name" value="OMPdecase"/>
    <property type="match status" value="1"/>
</dbReference>
<evidence type="ECO:0000256" key="3">
    <source>
        <dbReference type="ARBA" id="ARBA00022793"/>
    </source>
</evidence>
<evidence type="ECO:0000313" key="10">
    <source>
        <dbReference type="EMBL" id="GLQ16880.1"/>
    </source>
</evidence>
<dbReference type="Gene3D" id="3.20.20.70">
    <property type="entry name" value="Aldolase class I"/>
    <property type="match status" value="1"/>
</dbReference>
<dbReference type="InterPro" id="IPR016181">
    <property type="entry name" value="Acyl_CoA_acyltransferase"/>
</dbReference>
<evidence type="ECO:0000256" key="1">
    <source>
        <dbReference type="ARBA" id="ARBA00002356"/>
    </source>
</evidence>